<sequence>MSHKLNELKIQLLLIQLENLMSMLNLKRDLACLTMLNLRMQFNLRMKILEIKRMKQDQTQPLTTKSGWKHK</sequence>
<dbReference type="AlphaFoldDB" id="A0A0V0GX14"/>
<name>A0A0V0GX14_SOLCH</name>
<accession>A0A0V0GX14</accession>
<protein>
    <submittedName>
        <fullName evidence="1">Putative ovule protein</fullName>
    </submittedName>
</protein>
<evidence type="ECO:0000313" key="1">
    <source>
        <dbReference type="EMBL" id="JAP12674.1"/>
    </source>
</evidence>
<organism evidence="1">
    <name type="scientific">Solanum chacoense</name>
    <name type="common">Chaco potato</name>
    <dbReference type="NCBI Taxonomy" id="4108"/>
    <lineage>
        <taxon>Eukaryota</taxon>
        <taxon>Viridiplantae</taxon>
        <taxon>Streptophyta</taxon>
        <taxon>Embryophyta</taxon>
        <taxon>Tracheophyta</taxon>
        <taxon>Spermatophyta</taxon>
        <taxon>Magnoliopsida</taxon>
        <taxon>eudicotyledons</taxon>
        <taxon>Gunneridae</taxon>
        <taxon>Pentapetalae</taxon>
        <taxon>asterids</taxon>
        <taxon>lamiids</taxon>
        <taxon>Solanales</taxon>
        <taxon>Solanaceae</taxon>
        <taxon>Solanoideae</taxon>
        <taxon>Solaneae</taxon>
        <taxon>Solanum</taxon>
    </lineage>
</organism>
<reference evidence="1" key="1">
    <citation type="submission" date="2015-12" db="EMBL/GenBank/DDBJ databases">
        <title>Gene expression during late stages of embryo sac development: a critical building block for successful pollen-pistil interactions.</title>
        <authorList>
            <person name="Liu Y."/>
            <person name="Joly V."/>
            <person name="Sabar M."/>
            <person name="Matton D.P."/>
        </authorList>
    </citation>
    <scope>NUCLEOTIDE SEQUENCE</scope>
</reference>
<feature type="non-terminal residue" evidence="1">
    <location>
        <position position="71"/>
    </location>
</feature>
<proteinExistence type="predicted"/>
<dbReference type="EMBL" id="GEDG01029234">
    <property type="protein sequence ID" value="JAP12674.1"/>
    <property type="molecule type" value="Transcribed_RNA"/>
</dbReference>